<name>A0A3A3FSF1_9BURK</name>
<dbReference type="InterPro" id="IPR002925">
    <property type="entry name" value="Dienelactn_hydro"/>
</dbReference>
<evidence type="ECO:0000313" key="2">
    <source>
        <dbReference type="EMBL" id="RJF99092.1"/>
    </source>
</evidence>
<dbReference type="SUPFAM" id="SSF53474">
    <property type="entry name" value="alpha/beta-Hydrolases"/>
    <property type="match status" value="1"/>
</dbReference>
<proteinExistence type="predicted"/>
<gene>
    <name evidence="2" type="ORF">D3871_11630</name>
</gene>
<evidence type="ECO:0000313" key="3">
    <source>
        <dbReference type="Proteomes" id="UP000265955"/>
    </source>
</evidence>
<reference evidence="3" key="1">
    <citation type="submission" date="2018-09" db="EMBL/GenBank/DDBJ databases">
        <authorList>
            <person name="Zhu H."/>
        </authorList>
    </citation>
    <scope>NUCLEOTIDE SEQUENCE [LARGE SCALE GENOMIC DNA]</scope>
    <source>
        <strain evidence="3">K1R23-30</strain>
    </source>
</reference>
<dbReference type="Gene3D" id="3.40.50.1820">
    <property type="entry name" value="alpha/beta hydrolase"/>
    <property type="match status" value="1"/>
</dbReference>
<dbReference type="EMBL" id="QYUO01000001">
    <property type="protein sequence ID" value="RJF99092.1"/>
    <property type="molecule type" value="Genomic_DNA"/>
</dbReference>
<dbReference type="GO" id="GO:0016787">
    <property type="term" value="F:hydrolase activity"/>
    <property type="evidence" value="ECO:0007669"/>
    <property type="project" value="UniProtKB-KW"/>
</dbReference>
<keyword evidence="3" id="KW-1185">Reference proteome</keyword>
<organism evidence="2 3">
    <name type="scientific">Noviherbaspirillum saxi</name>
    <dbReference type="NCBI Taxonomy" id="2320863"/>
    <lineage>
        <taxon>Bacteria</taxon>
        <taxon>Pseudomonadati</taxon>
        <taxon>Pseudomonadota</taxon>
        <taxon>Betaproteobacteria</taxon>
        <taxon>Burkholderiales</taxon>
        <taxon>Oxalobacteraceae</taxon>
        <taxon>Noviherbaspirillum</taxon>
    </lineage>
</organism>
<keyword evidence="2" id="KW-0378">Hydrolase</keyword>
<dbReference type="RefSeq" id="WP_119769037.1">
    <property type="nucleotide sequence ID" value="NZ_QYUO01000001.1"/>
</dbReference>
<dbReference type="OrthoDB" id="9810066at2"/>
<accession>A0A3A3FSF1</accession>
<protein>
    <submittedName>
        <fullName evidence="2">Alpha/beta hydrolase</fullName>
    </submittedName>
</protein>
<dbReference type="InterPro" id="IPR029058">
    <property type="entry name" value="AB_hydrolase_fold"/>
</dbReference>
<evidence type="ECO:0000259" key="1">
    <source>
        <dbReference type="Pfam" id="PF01738"/>
    </source>
</evidence>
<dbReference type="Proteomes" id="UP000265955">
    <property type="component" value="Unassembled WGS sequence"/>
</dbReference>
<comment type="caution">
    <text evidence="2">The sequence shown here is derived from an EMBL/GenBank/DDBJ whole genome shotgun (WGS) entry which is preliminary data.</text>
</comment>
<sequence length="218" mass="23566">MALSIQHAEMHIPYGDIVMQGALWLPADHRGVVVFANGSTRHRLKPPYDYVGSVLHNARLGTLWLDLVTAEEQRACQPRPGIAILAERLGAACDWLHVNDATSELPIALFGSGYGAAAALQLAVLRRGCICAIVLRGGRPDLASQTLAQVVAPTLLIVGGLDDGVLDVNRHAYAALQCKKRLEIIPGATHAFDEPGSMEVVARLARGWFLQHTHFTLM</sequence>
<feature type="domain" description="Dienelactone hydrolase" evidence="1">
    <location>
        <begin position="87"/>
        <end position="206"/>
    </location>
</feature>
<dbReference type="Pfam" id="PF01738">
    <property type="entry name" value="DLH"/>
    <property type="match status" value="1"/>
</dbReference>
<dbReference type="AlphaFoldDB" id="A0A3A3FSF1"/>